<keyword evidence="2" id="KW-1185">Reference proteome</keyword>
<sequence length="262" mass="29690">MTPTCTCRANRATDGAGVVRQHQRLVQMRPKSNRCLNAPMPKMARLFFIRVYRCMINESTRVAVFGLDGVHEIKQLVEAHVRGALETSMYSIECVVALLEVSGAMDVLEEVEQQAEDAAQGSWLVTGTVHVMLQWDTFPDDLDVLILFTLLRQCYVSWKLRRVLCAHVEYKKLVYMLVVVAIDPKAQRWQHSVMKTLTLLCEEKAMEPVTQGVQSSSTRSVRPRCAQCRQGMDKDQKPRARSSESSWLTLRSCPPSTVTESK</sequence>
<dbReference type="EMBL" id="CM047583">
    <property type="protein sequence ID" value="KAI9913162.1"/>
    <property type="molecule type" value="Genomic_DNA"/>
</dbReference>
<evidence type="ECO:0000313" key="2">
    <source>
        <dbReference type="Proteomes" id="UP001163321"/>
    </source>
</evidence>
<protein>
    <submittedName>
        <fullName evidence="1">Uncharacterized protein</fullName>
    </submittedName>
</protein>
<evidence type="ECO:0000313" key="1">
    <source>
        <dbReference type="EMBL" id="KAI9913162.1"/>
    </source>
</evidence>
<name>A0ACC0W353_9STRA</name>
<organism evidence="1 2">
    <name type="scientific">Peronosclerospora sorghi</name>
    <dbReference type="NCBI Taxonomy" id="230839"/>
    <lineage>
        <taxon>Eukaryota</taxon>
        <taxon>Sar</taxon>
        <taxon>Stramenopiles</taxon>
        <taxon>Oomycota</taxon>
        <taxon>Peronosporomycetes</taxon>
        <taxon>Peronosporales</taxon>
        <taxon>Peronosporaceae</taxon>
        <taxon>Peronosclerospora</taxon>
    </lineage>
</organism>
<proteinExistence type="predicted"/>
<dbReference type="Proteomes" id="UP001163321">
    <property type="component" value="Chromosome 4"/>
</dbReference>
<accession>A0ACC0W353</accession>
<comment type="caution">
    <text evidence="1">The sequence shown here is derived from an EMBL/GenBank/DDBJ whole genome shotgun (WGS) entry which is preliminary data.</text>
</comment>
<gene>
    <name evidence="1" type="ORF">PsorP6_005330</name>
</gene>
<reference evidence="1 2" key="1">
    <citation type="journal article" date="2022" name="bioRxiv">
        <title>The genome of the oomycete Peronosclerospora sorghi, a cosmopolitan pathogen of maize and sorghum, is inflated with dispersed pseudogenes.</title>
        <authorList>
            <person name="Fletcher K."/>
            <person name="Martin F."/>
            <person name="Isakeit T."/>
            <person name="Cavanaugh K."/>
            <person name="Magill C."/>
            <person name="Michelmore R."/>
        </authorList>
    </citation>
    <scope>NUCLEOTIDE SEQUENCE [LARGE SCALE GENOMIC DNA]</scope>
    <source>
        <strain evidence="1">P6</strain>
    </source>
</reference>